<dbReference type="InterPro" id="IPR029063">
    <property type="entry name" value="SAM-dependent_MTases_sf"/>
</dbReference>
<keyword evidence="1" id="KW-0489">Methyltransferase</keyword>
<dbReference type="GeneID" id="69516663"/>
<keyword evidence="2" id="KW-0808">Transferase</keyword>
<protein>
    <recommendedName>
        <fullName evidence="4">Methyltransferase domain-containing protein</fullName>
    </recommendedName>
</protein>
<reference evidence="5 6" key="1">
    <citation type="journal article" date="1999" name="Science">
        <title>Genome sequence of the radioresistant bacterium Deinococcus radiodurans R1.</title>
        <authorList>
            <person name="White O."/>
            <person name="Eisen J.A."/>
            <person name="Heidelberg J.F."/>
            <person name="Hickey E.K."/>
            <person name="Peterson J.D."/>
            <person name="Dodson R.J."/>
            <person name="Haft D.H."/>
            <person name="Gwinn M.L."/>
            <person name="Nelson W.C."/>
            <person name="Richardson D.L."/>
            <person name="Moffat K.S."/>
            <person name="Qin H."/>
            <person name="Jiang L."/>
            <person name="Pamphile W."/>
            <person name="Crosby M."/>
            <person name="Shen M."/>
            <person name="Vamathevan J.J."/>
            <person name="Lam P."/>
            <person name="McDonald L."/>
            <person name="Utterback T."/>
            <person name="Zalewski C."/>
            <person name="Makarova K.S."/>
            <person name="Aravind L."/>
            <person name="Daly M.J."/>
            <person name="Minton K.W."/>
            <person name="Fleischmann R.D."/>
            <person name="Ketchum K.A."/>
            <person name="Nelson K.E."/>
            <person name="Salzberg S."/>
            <person name="Smith H.O."/>
            <person name="Venter J.C."/>
            <person name="Fraser C.M."/>
        </authorList>
    </citation>
    <scope>NUCLEOTIDE SEQUENCE [LARGE SCALE GENOMIC DNA]</scope>
    <source>
        <strain evidence="6">ATCC 13939 / DSM 20539 / JCM 16871 / LMG 4051 / NBRC 15346 / NCIMB 9279 / R1 / VKM B-1422</strain>
    </source>
</reference>
<dbReference type="OrthoDB" id="9804312at2"/>
<dbReference type="InParanoid" id="Q9RX84"/>
<evidence type="ECO:0000313" key="5">
    <source>
        <dbReference type="EMBL" id="AAF10008.1"/>
    </source>
</evidence>
<dbReference type="RefSeq" id="WP_010887076.1">
    <property type="nucleotide sequence ID" value="NC_001263.1"/>
</dbReference>
<proteinExistence type="predicted"/>
<organism evidence="5 6">
    <name type="scientific">Deinococcus radiodurans (strain ATCC 13939 / DSM 20539 / JCM 16871 / CCUG 27074 / LMG 4051 / NBRC 15346 / NCIMB 9279 / VKM B-1422 / R1)</name>
    <dbReference type="NCBI Taxonomy" id="243230"/>
    <lineage>
        <taxon>Bacteria</taxon>
        <taxon>Thermotogati</taxon>
        <taxon>Deinococcota</taxon>
        <taxon>Deinococci</taxon>
        <taxon>Deinococcales</taxon>
        <taxon>Deinococcaceae</taxon>
        <taxon>Deinococcus</taxon>
    </lineage>
</organism>
<dbReference type="PaxDb" id="243230-DR_0431"/>
<dbReference type="eggNOG" id="COG2226">
    <property type="taxonomic scope" value="Bacteria"/>
</dbReference>
<keyword evidence="6" id="KW-1185">Reference proteome</keyword>
<dbReference type="PANTHER" id="PTHR43464">
    <property type="entry name" value="METHYLTRANSFERASE"/>
    <property type="match status" value="1"/>
</dbReference>
<evidence type="ECO:0000256" key="2">
    <source>
        <dbReference type="ARBA" id="ARBA00022679"/>
    </source>
</evidence>
<dbReference type="GO" id="GO:0008168">
    <property type="term" value="F:methyltransferase activity"/>
    <property type="evidence" value="ECO:0000318"/>
    <property type="project" value="GO_Central"/>
</dbReference>
<dbReference type="InterPro" id="IPR041698">
    <property type="entry name" value="Methyltransf_25"/>
</dbReference>
<evidence type="ECO:0000313" key="6">
    <source>
        <dbReference type="Proteomes" id="UP000002524"/>
    </source>
</evidence>
<evidence type="ECO:0000259" key="4">
    <source>
        <dbReference type="Pfam" id="PF13649"/>
    </source>
</evidence>
<dbReference type="SUPFAM" id="SSF53335">
    <property type="entry name" value="S-adenosyl-L-methionine-dependent methyltransferases"/>
    <property type="match status" value="1"/>
</dbReference>
<gene>
    <name evidence="5" type="ordered locus">DR_0431</name>
</gene>
<evidence type="ECO:0000256" key="3">
    <source>
        <dbReference type="ARBA" id="ARBA00022691"/>
    </source>
</evidence>
<dbReference type="Proteomes" id="UP000002524">
    <property type="component" value="Chromosome 1"/>
</dbReference>
<dbReference type="Gene3D" id="3.40.50.150">
    <property type="entry name" value="Vaccinia Virus protein VP39"/>
    <property type="match status" value="1"/>
</dbReference>
<dbReference type="AlphaFoldDB" id="Q9RX84"/>
<dbReference type="PANTHER" id="PTHR43464:SF19">
    <property type="entry name" value="UBIQUINONE BIOSYNTHESIS O-METHYLTRANSFERASE, MITOCHONDRIAL"/>
    <property type="match status" value="1"/>
</dbReference>
<dbReference type="GO" id="GO:0032259">
    <property type="term" value="P:methylation"/>
    <property type="evidence" value="ECO:0007669"/>
    <property type="project" value="UniProtKB-KW"/>
</dbReference>
<dbReference type="KEGG" id="dra:DR_0431"/>
<sequence length="239" mass="26358">MRITTLEELLEALDELFDDGSDLTRRGAQDPWERVFSQPGHPLASDLPDACLVDWTRQGLLPSGDGLTALDLGCGLGRNARWLARQGYAVTGLDLSPYAVGQARERTPGPDIRYLEGDVLRDPIPGGPFDVVYDSGCFHHLPPHRRLSYLHTLGQVLRPGGWFGLCTFAWGRMGSAKSDLELLRQGQLEGGVGYTLDDLREMFGGLDFVTGSLLSELEPASEPVFQMDFLQAALFRRPE</sequence>
<dbReference type="EMBL" id="AE000513">
    <property type="protein sequence ID" value="AAF10008.1"/>
    <property type="molecule type" value="Genomic_DNA"/>
</dbReference>
<dbReference type="STRING" id="243230.DR_0431"/>
<accession>Q9RX84</accession>
<dbReference type="EnsemblBacteria" id="AAF10008">
    <property type="protein sequence ID" value="AAF10008"/>
    <property type="gene ID" value="DR_0431"/>
</dbReference>
<dbReference type="CDD" id="cd02440">
    <property type="entry name" value="AdoMet_MTases"/>
    <property type="match status" value="1"/>
</dbReference>
<dbReference type="Pfam" id="PF13649">
    <property type="entry name" value="Methyltransf_25"/>
    <property type="match status" value="1"/>
</dbReference>
<dbReference type="HOGENOM" id="CLU_056435_3_0_0"/>
<keyword evidence="3" id="KW-0949">S-adenosyl-L-methionine</keyword>
<dbReference type="PATRIC" id="fig|243230.17.peg.605"/>
<feature type="domain" description="Methyltransferase" evidence="4">
    <location>
        <begin position="70"/>
        <end position="161"/>
    </location>
</feature>
<dbReference type="PIR" id="E75521">
    <property type="entry name" value="E75521"/>
</dbReference>
<evidence type="ECO:0000256" key="1">
    <source>
        <dbReference type="ARBA" id="ARBA00022603"/>
    </source>
</evidence>
<name>Q9RX84_DEIRA</name>